<reference evidence="1 3" key="1">
    <citation type="journal article" date="2014" name="BMC Genomics">
        <title>Genome sequence of Anopheles sinensis provides insight into genetics basis of mosquito competence for malaria parasites.</title>
        <authorList>
            <person name="Zhou D."/>
            <person name="Zhang D."/>
            <person name="Ding G."/>
            <person name="Shi L."/>
            <person name="Hou Q."/>
            <person name="Ye Y."/>
            <person name="Xu Y."/>
            <person name="Zhou H."/>
            <person name="Xiong C."/>
            <person name="Li S."/>
            <person name="Yu J."/>
            <person name="Hong S."/>
            <person name="Yu X."/>
            <person name="Zou P."/>
            <person name="Chen C."/>
            <person name="Chang X."/>
            <person name="Wang W."/>
            <person name="Lv Y."/>
            <person name="Sun Y."/>
            <person name="Ma L."/>
            <person name="Shen B."/>
            <person name="Zhu C."/>
        </authorList>
    </citation>
    <scope>NUCLEOTIDE SEQUENCE [LARGE SCALE GENOMIC DNA]</scope>
</reference>
<dbReference type="OrthoDB" id="7727300at2759"/>
<keyword evidence="3" id="KW-1185">Reference proteome</keyword>
<dbReference type="VEuPathDB" id="VectorBase:ASIC003867"/>
<dbReference type="VEuPathDB" id="VectorBase:ASIS021643"/>
<dbReference type="OMA" id="SEIFYQS"/>
<proteinExistence type="predicted"/>
<name>A0A084VFH2_ANOSI</name>
<dbReference type="Proteomes" id="UP000030765">
    <property type="component" value="Unassembled WGS sequence"/>
</dbReference>
<dbReference type="EMBL" id="KE524787">
    <property type="protein sequence ID" value="KFB36716.1"/>
    <property type="molecule type" value="Genomic_DNA"/>
</dbReference>
<evidence type="ECO:0000313" key="1">
    <source>
        <dbReference type="EMBL" id="KFB36716.1"/>
    </source>
</evidence>
<evidence type="ECO:0000313" key="2">
    <source>
        <dbReference type="EnsemblMetazoa" id="ASIC003867-PA"/>
    </source>
</evidence>
<gene>
    <name evidence="1" type="ORF">ZHAS_00003867</name>
</gene>
<protein>
    <submittedName>
        <fullName evidence="1">AGAP008580-PA-like protein</fullName>
    </submittedName>
</protein>
<reference evidence="2" key="2">
    <citation type="submission" date="2020-05" db="UniProtKB">
        <authorList>
            <consortium name="EnsemblMetazoa"/>
        </authorList>
    </citation>
    <scope>IDENTIFICATION</scope>
</reference>
<sequence length="218" mass="24914">MEVVQRLKDIEPKHAEIKRRVINFVYSAKLNVVERMDEFYIQLFTEKEGSLTGSIVLEDEMLYHLDHQVESAERSCIDTLRNIVDSNMNVAGVGYTNCINSVQEGLERELERVLKLLQFDESKILYQRLLDVFEGENIIYDPERILAKLKDKGFEIDAMGSDCLSGVFEIVEKFAAALDDLRNAYQTCLTKNESILKIAYASTMSQLTNICLGTIINN</sequence>
<accession>A0A084VFH2</accession>
<dbReference type="EMBL" id="ATLV01012391">
    <property type="status" value="NOT_ANNOTATED_CDS"/>
    <property type="molecule type" value="Genomic_DNA"/>
</dbReference>
<organism evidence="1">
    <name type="scientific">Anopheles sinensis</name>
    <name type="common">Mosquito</name>
    <dbReference type="NCBI Taxonomy" id="74873"/>
    <lineage>
        <taxon>Eukaryota</taxon>
        <taxon>Metazoa</taxon>
        <taxon>Ecdysozoa</taxon>
        <taxon>Arthropoda</taxon>
        <taxon>Hexapoda</taxon>
        <taxon>Insecta</taxon>
        <taxon>Pterygota</taxon>
        <taxon>Neoptera</taxon>
        <taxon>Endopterygota</taxon>
        <taxon>Diptera</taxon>
        <taxon>Nematocera</taxon>
        <taxon>Culicoidea</taxon>
        <taxon>Culicidae</taxon>
        <taxon>Anophelinae</taxon>
        <taxon>Anopheles</taxon>
    </lineage>
</organism>
<dbReference type="AlphaFoldDB" id="A0A084VFH2"/>
<dbReference type="EnsemblMetazoa" id="ASIC003867-RA">
    <property type="protein sequence ID" value="ASIC003867-PA"/>
    <property type="gene ID" value="ASIC003867"/>
</dbReference>
<evidence type="ECO:0000313" key="3">
    <source>
        <dbReference type="Proteomes" id="UP000030765"/>
    </source>
</evidence>